<dbReference type="InterPro" id="IPR000182">
    <property type="entry name" value="GNAT_dom"/>
</dbReference>
<dbReference type="AlphaFoldDB" id="A0A8C2T2A1"/>
<dbReference type="GeneTree" id="ENSGT00950000182932"/>
<accession>A0A8C2T2A1</accession>
<dbReference type="Pfam" id="PF00583">
    <property type="entry name" value="Acetyltransf_1"/>
    <property type="match status" value="1"/>
</dbReference>
<dbReference type="InterPro" id="IPR016181">
    <property type="entry name" value="Acyl_CoA_acyltransferase"/>
</dbReference>
<reference evidence="3" key="1">
    <citation type="submission" date="2025-08" db="UniProtKB">
        <authorList>
            <consortium name="Ensembl"/>
        </authorList>
    </citation>
    <scope>IDENTIFICATION</scope>
</reference>
<evidence type="ECO:0000259" key="2">
    <source>
        <dbReference type="PROSITE" id="PS51186"/>
    </source>
</evidence>
<keyword evidence="1" id="KW-0808">Transferase</keyword>
<protein>
    <recommendedName>
        <fullName evidence="2">N-acetyltransferase domain-containing protein</fullName>
    </recommendedName>
</protein>
<dbReference type="GO" id="GO:0008080">
    <property type="term" value="F:N-acetyltransferase activity"/>
    <property type="evidence" value="ECO:0007669"/>
    <property type="project" value="InterPro"/>
</dbReference>
<proteinExistence type="predicted"/>
<dbReference type="Gene3D" id="3.40.630.30">
    <property type="match status" value="1"/>
</dbReference>
<reference evidence="3" key="2">
    <citation type="submission" date="2025-09" db="UniProtKB">
        <authorList>
            <consortium name="Ensembl"/>
        </authorList>
    </citation>
    <scope>IDENTIFICATION</scope>
</reference>
<name>A0A8C2T2A1_COTJA</name>
<evidence type="ECO:0000313" key="3">
    <source>
        <dbReference type="Ensembl" id="ENSCJPP00005007382.1"/>
    </source>
</evidence>
<dbReference type="Ensembl" id="ENSCJPT00005011465.1">
    <property type="protein sequence ID" value="ENSCJPP00005007382.1"/>
    <property type="gene ID" value="ENSCJPG00005006817.1"/>
</dbReference>
<dbReference type="Proteomes" id="UP000694412">
    <property type="component" value="Unassembled WGS sequence"/>
</dbReference>
<feature type="domain" description="N-acetyltransferase" evidence="2">
    <location>
        <begin position="1"/>
        <end position="126"/>
    </location>
</feature>
<evidence type="ECO:0000313" key="4">
    <source>
        <dbReference type="Proteomes" id="UP000694412"/>
    </source>
</evidence>
<dbReference type="CDD" id="cd04301">
    <property type="entry name" value="NAT_SF"/>
    <property type="match status" value="1"/>
</dbReference>
<dbReference type="InterPro" id="IPR050769">
    <property type="entry name" value="NAT_camello-type"/>
</dbReference>
<evidence type="ECO:0000256" key="1">
    <source>
        <dbReference type="ARBA" id="ARBA00022679"/>
    </source>
</evidence>
<organism evidence="3 4">
    <name type="scientific">Coturnix japonica</name>
    <name type="common">Japanese quail</name>
    <name type="synonym">Coturnix coturnix japonica</name>
    <dbReference type="NCBI Taxonomy" id="93934"/>
    <lineage>
        <taxon>Eukaryota</taxon>
        <taxon>Metazoa</taxon>
        <taxon>Chordata</taxon>
        <taxon>Craniata</taxon>
        <taxon>Vertebrata</taxon>
        <taxon>Euteleostomi</taxon>
        <taxon>Archelosauria</taxon>
        <taxon>Archosauria</taxon>
        <taxon>Dinosauria</taxon>
        <taxon>Saurischia</taxon>
        <taxon>Theropoda</taxon>
        <taxon>Coelurosauria</taxon>
        <taxon>Aves</taxon>
        <taxon>Neognathae</taxon>
        <taxon>Galloanserae</taxon>
        <taxon>Galliformes</taxon>
        <taxon>Phasianidae</taxon>
        <taxon>Perdicinae</taxon>
        <taxon>Coturnix</taxon>
    </lineage>
</organism>
<dbReference type="PANTHER" id="PTHR13947">
    <property type="entry name" value="GNAT FAMILY N-ACETYLTRANSFERASE"/>
    <property type="match status" value="1"/>
</dbReference>
<dbReference type="PROSITE" id="PS51186">
    <property type="entry name" value="GNAT"/>
    <property type="match status" value="1"/>
</dbReference>
<sequence>DSNRGSVSLKPPSYGGFWVAEADGRVVGTVGVMPAGEGGLLVLKRMAVRKDYRGRGVAKALCRAVLDFARRRPGCAAVVLNTIMLQHDARALYERLGFRRQRRFVLPTVYGRVANCTVTTYRYELQ</sequence>
<keyword evidence="4" id="KW-1185">Reference proteome</keyword>
<dbReference type="PANTHER" id="PTHR13947:SF60">
    <property type="entry name" value="N-ACETYLTRANSFERASE DOMAIN-CONTAINING PROTEIN"/>
    <property type="match status" value="1"/>
</dbReference>
<dbReference type="SUPFAM" id="SSF55729">
    <property type="entry name" value="Acyl-CoA N-acyltransferases (Nat)"/>
    <property type="match status" value="1"/>
</dbReference>